<organism evidence="2 3">
    <name type="scientific">Nostoc punctiforme NIES-2108</name>
    <dbReference type="NCBI Taxonomy" id="1356359"/>
    <lineage>
        <taxon>Bacteria</taxon>
        <taxon>Bacillati</taxon>
        <taxon>Cyanobacteriota</taxon>
        <taxon>Cyanophyceae</taxon>
        <taxon>Nostocales</taxon>
        <taxon>Nostocaceae</taxon>
        <taxon>Nostoc</taxon>
    </lineage>
</organism>
<gene>
    <name evidence="2" type="ORF">A6769_31755</name>
</gene>
<accession>A0A367R3J1</accession>
<dbReference type="NCBIfam" id="NF033520">
    <property type="entry name" value="transpos_IS982"/>
    <property type="match status" value="1"/>
</dbReference>
<evidence type="ECO:0000313" key="2">
    <source>
        <dbReference type="EMBL" id="RCJ31036.1"/>
    </source>
</evidence>
<feature type="domain" description="Transposase DDE" evidence="1">
    <location>
        <begin position="106"/>
        <end position="258"/>
    </location>
</feature>
<dbReference type="Proteomes" id="UP000252085">
    <property type="component" value="Unassembled WGS sequence"/>
</dbReference>
<evidence type="ECO:0000259" key="1">
    <source>
        <dbReference type="Pfam" id="PF13612"/>
    </source>
</evidence>
<proteinExistence type="predicted"/>
<dbReference type="AlphaFoldDB" id="A0A367R3J1"/>
<dbReference type="EMBL" id="LXQE01000179">
    <property type="protein sequence ID" value="RCJ31036.1"/>
    <property type="molecule type" value="Genomic_DNA"/>
</dbReference>
<dbReference type="Pfam" id="PF13612">
    <property type="entry name" value="DDE_Tnp_1_3"/>
    <property type="match status" value="1"/>
</dbReference>
<name>A0A367R3J1_NOSPU</name>
<sequence>MMELEKLFCEIDDFCVIFEENFKSKVIASQNQKRERKSQLCLSEVMTIIIYFHHSNYRNFKSYYQDNLLKHYQKEFPCLVSYNRFVELMEQALMPLILYLNSRKVNITGISFIDSTSIPICHPKRAKKNKVFRGLSGWGKSSVAWYFGFKLHLIINDQGELLAFQVTPGNTDDRVPVPTLTQNLWGNLFGDKGYISKKLWGELWSNNIKLITPFKKNMNNKLVGLWEKLMLRKRSLIETVNDELKNISQIVHSRHRSVKNFMVNLLAGLIAYTFQEKKPSLKLDKNEAENLPALLV</sequence>
<reference evidence="2 3" key="1">
    <citation type="submission" date="2016-04" db="EMBL/GenBank/DDBJ databases">
        <authorList>
            <person name="Evans L.H."/>
            <person name="Alamgir A."/>
            <person name="Owens N."/>
            <person name="Weber N.D."/>
            <person name="Virtaneva K."/>
            <person name="Barbian K."/>
            <person name="Babar A."/>
            <person name="Rosenke K."/>
        </authorList>
    </citation>
    <scope>NUCLEOTIDE SEQUENCE [LARGE SCALE GENOMIC DNA]</scope>
    <source>
        <strain evidence="2">NIES-2108</strain>
    </source>
</reference>
<protein>
    <submittedName>
        <fullName evidence="2">Transposase</fullName>
    </submittedName>
</protein>
<comment type="caution">
    <text evidence="2">The sequence shown here is derived from an EMBL/GenBank/DDBJ whole genome shotgun (WGS) entry which is preliminary data.</text>
</comment>
<dbReference type="InterPro" id="IPR025668">
    <property type="entry name" value="Tnp_DDE_dom"/>
</dbReference>
<evidence type="ECO:0000313" key="3">
    <source>
        <dbReference type="Proteomes" id="UP000252085"/>
    </source>
</evidence>